<dbReference type="EMBL" id="JBHRRZ010000035">
    <property type="protein sequence ID" value="MFC2949343.1"/>
    <property type="molecule type" value="Genomic_DNA"/>
</dbReference>
<comment type="caution">
    <text evidence="5">The sequence shown here is derived from an EMBL/GenBank/DDBJ whole genome shotgun (WGS) entry which is preliminary data.</text>
</comment>
<comment type="function">
    <text evidence="4">Acts as an anti-CsrA protein, binds CsrA and prevents it from repressing translation of its target genes, one of which is flagellin. Binds to flagellin and participates in the assembly of the flagellum.</text>
</comment>
<evidence type="ECO:0000256" key="4">
    <source>
        <dbReference type="HAMAP-Rule" id="MF_01185"/>
    </source>
</evidence>
<dbReference type="InterPro" id="IPR003775">
    <property type="entry name" value="Flagellar_assembly_factor_FliW"/>
</dbReference>
<dbReference type="PANTHER" id="PTHR39190">
    <property type="entry name" value="FLAGELLAR ASSEMBLY FACTOR FLIW"/>
    <property type="match status" value="1"/>
</dbReference>
<keyword evidence="1 4" id="KW-0963">Cytoplasm</keyword>
<comment type="similarity">
    <text evidence="4">Belongs to the FliW family.</text>
</comment>
<evidence type="ECO:0000313" key="6">
    <source>
        <dbReference type="Proteomes" id="UP001595387"/>
    </source>
</evidence>
<dbReference type="PANTHER" id="PTHR39190:SF1">
    <property type="entry name" value="FLAGELLAR ASSEMBLY FACTOR FLIW"/>
    <property type="match status" value="1"/>
</dbReference>
<dbReference type="NCBIfam" id="NF009793">
    <property type="entry name" value="PRK13285.1-1"/>
    <property type="match status" value="1"/>
</dbReference>
<keyword evidence="5" id="KW-0282">Flagellum</keyword>
<dbReference type="RefSeq" id="WP_390307312.1">
    <property type="nucleotide sequence ID" value="NZ_JBHRRZ010000035.1"/>
</dbReference>
<dbReference type="Proteomes" id="UP001595387">
    <property type="component" value="Unassembled WGS sequence"/>
</dbReference>
<proteinExistence type="inferred from homology"/>
<sequence length="151" mass="17039">MRIATKYFGTVEVAEEELIQFERGLPGFEGYHSFVLIPVDEQGVYQALQSMEEAGISLIVTNAYMFYPDYAFDLDEKSQNDIELKQPEDLAVYNVVTLKDPFEASTINLQAPIVINKKAGKAKQLILNDNTYQTRHPLLKSNKGGDLHARP</sequence>
<evidence type="ECO:0000313" key="5">
    <source>
        <dbReference type="EMBL" id="MFC2949343.1"/>
    </source>
</evidence>
<gene>
    <name evidence="4 5" type="primary">fliW</name>
    <name evidence="5" type="ORF">ACFODW_13560</name>
</gene>
<dbReference type="HAMAP" id="MF_01185">
    <property type="entry name" value="FliW"/>
    <property type="match status" value="1"/>
</dbReference>
<keyword evidence="4" id="KW-0143">Chaperone</keyword>
<keyword evidence="3 4" id="KW-0810">Translation regulation</keyword>
<protein>
    <recommendedName>
        <fullName evidence="4">Flagellar assembly factor FliW</fullName>
    </recommendedName>
</protein>
<comment type="subunit">
    <text evidence="4">Interacts with translational regulator CsrA and flagellin(s).</text>
</comment>
<evidence type="ECO:0000256" key="1">
    <source>
        <dbReference type="ARBA" id="ARBA00022490"/>
    </source>
</evidence>
<dbReference type="InterPro" id="IPR024046">
    <property type="entry name" value="Flagellar_assmbl_FliW_dom_sf"/>
</dbReference>
<comment type="subcellular location">
    <subcellularLocation>
        <location evidence="4">Cytoplasm</location>
    </subcellularLocation>
</comment>
<organism evidence="5 6">
    <name type="scientific">Virgibacillus sediminis</name>
    <dbReference type="NCBI Taxonomy" id="202260"/>
    <lineage>
        <taxon>Bacteria</taxon>
        <taxon>Bacillati</taxon>
        <taxon>Bacillota</taxon>
        <taxon>Bacilli</taxon>
        <taxon>Bacillales</taxon>
        <taxon>Bacillaceae</taxon>
        <taxon>Virgibacillus</taxon>
    </lineage>
</organism>
<dbReference type="Gene3D" id="2.30.290.10">
    <property type="entry name" value="BH3618-like"/>
    <property type="match status" value="1"/>
</dbReference>
<keyword evidence="5" id="KW-0966">Cell projection</keyword>
<reference evidence="6" key="1">
    <citation type="journal article" date="2019" name="Int. J. Syst. Evol. Microbiol.">
        <title>The Global Catalogue of Microorganisms (GCM) 10K type strain sequencing project: providing services to taxonomists for standard genome sequencing and annotation.</title>
        <authorList>
            <consortium name="The Broad Institute Genomics Platform"/>
            <consortium name="The Broad Institute Genome Sequencing Center for Infectious Disease"/>
            <person name="Wu L."/>
            <person name="Ma J."/>
        </authorList>
    </citation>
    <scope>NUCLEOTIDE SEQUENCE [LARGE SCALE GENOMIC DNA]</scope>
    <source>
        <strain evidence="6">KCTC 13193</strain>
    </source>
</reference>
<dbReference type="Pfam" id="PF02623">
    <property type="entry name" value="FliW"/>
    <property type="match status" value="1"/>
</dbReference>
<dbReference type="SUPFAM" id="SSF141457">
    <property type="entry name" value="BH3618-like"/>
    <property type="match status" value="1"/>
</dbReference>
<keyword evidence="2 4" id="KW-1005">Bacterial flagellum biogenesis</keyword>
<evidence type="ECO:0000256" key="2">
    <source>
        <dbReference type="ARBA" id="ARBA00022795"/>
    </source>
</evidence>
<keyword evidence="6" id="KW-1185">Reference proteome</keyword>
<accession>A0ABV7A8Z7</accession>
<evidence type="ECO:0000256" key="3">
    <source>
        <dbReference type="ARBA" id="ARBA00022845"/>
    </source>
</evidence>
<name>A0ABV7A8Z7_9BACI</name>
<keyword evidence="5" id="KW-0969">Cilium</keyword>